<dbReference type="GO" id="GO:0005886">
    <property type="term" value="C:plasma membrane"/>
    <property type="evidence" value="ECO:0007669"/>
    <property type="project" value="UniProtKB-SubCell"/>
</dbReference>
<dbReference type="GO" id="GO:0008324">
    <property type="term" value="F:monoatomic cation transmembrane transporter activity"/>
    <property type="evidence" value="ECO:0007669"/>
    <property type="project" value="InterPro"/>
</dbReference>
<dbReference type="AlphaFoldDB" id="A0A1G7D177"/>
<feature type="transmembrane region" description="Helical" evidence="8">
    <location>
        <begin position="191"/>
        <end position="212"/>
    </location>
</feature>
<sequence>MPYRHRHRNNPAVWILGGFLAALFVGTGLLMLPFSTTHAGGLPLLPALFTATSALCVTGLSAVDTATYWTTTGHVVILALIQIGGFGVMSFATFLGLFVTRRARLSADIVIATERRSTIGRARPILTRVFLTSLGIEAVIACALLLRFLSLGYSLGKAAWYGVFHAVSAFNNAGFALFTGNMERFVTDWGICLPIMCAIILGGLGFPVLFQLRRDLWHYYKWSLHVRMVVIGTGFLLVFSTVLILAAEWNNPDTLGGLPLHAKFLAGAFQAVQTRTAGFSSIDIGQMHDSTLLAMDVFMFIGGGPAGTAGGIKITTALVLVALVTAEVRASRQVNIFGKSFAPDVYREAITVITLSGAVLVTACFALLVCTDFPLDAVLFEATSAFGTVGLSTGITSLLPGVAQIIIISLMIFGRLGPITVATALASHPNESSISLPKERPIIG</sequence>
<dbReference type="GO" id="GO:0030001">
    <property type="term" value="P:metal ion transport"/>
    <property type="evidence" value="ECO:0007669"/>
    <property type="project" value="UniProtKB-ARBA"/>
</dbReference>
<evidence type="ECO:0000256" key="5">
    <source>
        <dbReference type="ARBA" id="ARBA00022989"/>
    </source>
</evidence>
<feature type="transmembrane region" description="Helical" evidence="8">
    <location>
        <begin position="224"/>
        <end position="246"/>
    </location>
</feature>
<proteinExistence type="predicted"/>
<evidence type="ECO:0000256" key="8">
    <source>
        <dbReference type="SAM" id="Phobius"/>
    </source>
</evidence>
<reference evidence="9" key="1">
    <citation type="submission" date="2016-10" db="EMBL/GenBank/DDBJ databases">
        <authorList>
            <person name="de Groot N.N."/>
        </authorList>
    </citation>
    <scope>NUCLEOTIDE SEQUENCE [LARGE SCALE GENOMIC DNA]</scope>
    <source>
        <strain evidence="9">DSM 20639</strain>
    </source>
</reference>
<evidence type="ECO:0000256" key="3">
    <source>
        <dbReference type="ARBA" id="ARBA00022475"/>
    </source>
</evidence>
<dbReference type="Proteomes" id="UP000269974">
    <property type="component" value="Unassembled WGS sequence"/>
</dbReference>
<evidence type="ECO:0000313" key="12">
    <source>
        <dbReference type="Proteomes" id="UP000269974"/>
    </source>
</evidence>
<dbReference type="EMBL" id="FNAU01000009">
    <property type="protein sequence ID" value="SDE45328.1"/>
    <property type="molecule type" value="Genomic_DNA"/>
</dbReference>
<gene>
    <name evidence="10" type="primary">ktrB_2</name>
    <name evidence="10" type="ORF">NCTC10327_01860</name>
    <name evidence="9" type="ORF">SAMN05421878_10971</name>
</gene>
<keyword evidence="7 8" id="KW-0472">Membrane</keyword>
<feature type="transmembrane region" description="Helical" evidence="8">
    <location>
        <begin position="158"/>
        <end position="179"/>
    </location>
</feature>
<dbReference type="Pfam" id="PF02386">
    <property type="entry name" value="TrkH"/>
    <property type="match status" value="1"/>
</dbReference>
<feature type="transmembrane region" description="Helical" evidence="8">
    <location>
        <begin position="349"/>
        <end position="369"/>
    </location>
</feature>
<dbReference type="Proteomes" id="UP000182744">
    <property type="component" value="Unassembled WGS sequence"/>
</dbReference>
<dbReference type="EMBL" id="UYIO01000001">
    <property type="protein sequence ID" value="VDG77246.1"/>
    <property type="molecule type" value="Genomic_DNA"/>
</dbReference>
<comment type="subcellular location">
    <subcellularLocation>
        <location evidence="1">Cell membrane</location>
        <topology evidence="1">Multi-pass membrane protein</topology>
    </subcellularLocation>
</comment>
<accession>A0A1G7D177</accession>
<organism evidence="9 11">
    <name type="scientific">Actinobaculum suis</name>
    <dbReference type="NCBI Taxonomy" id="1657"/>
    <lineage>
        <taxon>Bacteria</taxon>
        <taxon>Bacillati</taxon>
        <taxon>Actinomycetota</taxon>
        <taxon>Actinomycetes</taxon>
        <taxon>Actinomycetales</taxon>
        <taxon>Actinomycetaceae</taxon>
        <taxon>Actinobaculum</taxon>
    </lineage>
</organism>
<keyword evidence="4 8" id="KW-0812">Transmembrane</keyword>
<evidence type="ECO:0000313" key="11">
    <source>
        <dbReference type="Proteomes" id="UP000182744"/>
    </source>
</evidence>
<keyword evidence="3" id="KW-1003">Cell membrane</keyword>
<keyword evidence="5 8" id="KW-1133">Transmembrane helix</keyword>
<evidence type="ECO:0000256" key="2">
    <source>
        <dbReference type="ARBA" id="ARBA00022448"/>
    </source>
</evidence>
<evidence type="ECO:0000256" key="7">
    <source>
        <dbReference type="ARBA" id="ARBA00023136"/>
    </source>
</evidence>
<evidence type="ECO:0000313" key="10">
    <source>
        <dbReference type="EMBL" id="VDG77246.1"/>
    </source>
</evidence>
<feature type="transmembrane region" description="Helical" evidence="8">
    <location>
        <begin position="12"/>
        <end position="32"/>
    </location>
</feature>
<feature type="transmembrane region" description="Helical" evidence="8">
    <location>
        <begin position="75"/>
        <end position="99"/>
    </location>
</feature>
<dbReference type="PANTHER" id="PTHR32024:SF1">
    <property type="entry name" value="KTR SYSTEM POTASSIUM UPTAKE PROTEIN B"/>
    <property type="match status" value="1"/>
</dbReference>
<reference evidence="11" key="2">
    <citation type="submission" date="2016-10" db="EMBL/GenBank/DDBJ databases">
        <authorList>
            <person name="Varghese N."/>
        </authorList>
    </citation>
    <scope>NUCLEOTIDE SEQUENCE [LARGE SCALE GENOMIC DNA]</scope>
    <source>
        <strain evidence="11">DSM 20639</strain>
    </source>
</reference>
<keyword evidence="2" id="KW-0813">Transport</keyword>
<feature type="transmembrane region" description="Helical" evidence="8">
    <location>
        <begin position="125"/>
        <end position="146"/>
    </location>
</feature>
<protein>
    <submittedName>
        <fullName evidence="9">Potassium uptake protein, TrkH family</fullName>
    </submittedName>
    <submittedName>
        <fullName evidence="10">Potassium/sodium uptake protein</fullName>
    </submittedName>
</protein>
<dbReference type="PANTHER" id="PTHR32024">
    <property type="entry name" value="TRK SYSTEM POTASSIUM UPTAKE PROTEIN TRKG-RELATED"/>
    <property type="match status" value="1"/>
</dbReference>
<keyword evidence="6" id="KW-0406">Ion transport</keyword>
<feature type="transmembrane region" description="Helical" evidence="8">
    <location>
        <begin position="389"/>
        <end position="413"/>
    </location>
</feature>
<evidence type="ECO:0000256" key="4">
    <source>
        <dbReference type="ARBA" id="ARBA00022692"/>
    </source>
</evidence>
<keyword evidence="11" id="KW-1185">Reference proteome</keyword>
<name>A0A1G7D177_9ACTO</name>
<feature type="transmembrane region" description="Helical" evidence="8">
    <location>
        <begin position="44"/>
        <end position="63"/>
    </location>
</feature>
<evidence type="ECO:0000256" key="1">
    <source>
        <dbReference type="ARBA" id="ARBA00004651"/>
    </source>
</evidence>
<evidence type="ECO:0000256" key="6">
    <source>
        <dbReference type="ARBA" id="ARBA00023065"/>
    </source>
</evidence>
<reference evidence="10 12" key="3">
    <citation type="submission" date="2018-11" db="EMBL/GenBank/DDBJ databases">
        <authorList>
            <consortium name="Pathogen Informatics"/>
        </authorList>
    </citation>
    <scope>NUCLEOTIDE SEQUENCE [LARGE SCALE GENOMIC DNA]</scope>
    <source>
        <strain evidence="10 12">NCTC10327</strain>
    </source>
</reference>
<evidence type="ECO:0000313" key="9">
    <source>
        <dbReference type="EMBL" id="SDE45328.1"/>
    </source>
</evidence>
<dbReference type="InterPro" id="IPR003445">
    <property type="entry name" value="Cat_transpt"/>
</dbReference>